<gene>
    <name evidence="1" type="ORF">CDAR_176121</name>
</gene>
<proteinExistence type="predicted"/>
<organism evidence="1 2">
    <name type="scientific">Caerostris darwini</name>
    <dbReference type="NCBI Taxonomy" id="1538125"/>
    <lineage>
        <taxon>Eukaryota</taxon>
        <taxon>Metazoa</taxon>
        <taxon>Ecdysozoa</taxon>
        <taxon>Arthropoda</taxon>
        <taxon>Chelicerata</taxon>
        <taxon>Arachnida</taxon>
        <taxon>Araneae</taxon>
        <taxon>Araneomorphae</taxon>
        <taxon>Entelegynae</taxon>
        <taxon>Araneoidea</taxon>
        <taxon>Araneidae</taxon>
        <taxon>Caerostris</taxon>
    </lineage>
</organism>
<accession>A0AAV4WQI2</accession>
<protein>
    <submittedName>
        <fullName evidence="1">Uncharacterized protein</fullName>
    </submittedName>
</protein>
<sequence length="95" mass="10651">MDGINLSWLSLNVLLRGGIQTVIRRISRPISEAPSMSRTFCVRGPEIWDLDSPHLAGYLPFGARLLSGDDCQQQQRILNAETLLYVRIILNSSIL</sequence>
<dbReference type="AlphaFoldDB" id="A0AAV4WQI2"/>
<comment type="caution">
    <text evidence="1">The sequence shown here is derived from an EMBL/GenBank/DDBJ whole genome shotgun (WGS) entry which is preliminary data.</text>
</comment>
<evidence type="ECO:0000313" key="2">
    <source>
        <dbReference type="Proteomes" id="UP001054837"/>
    </source>
</evidence>
<dbReference type="EMBL" id="BPLQ01014873">
    <property type="protein sequence ID" value="GIY83959.1"/>
    <property type="molecule type" value="Genomic_DNA"/>
</dbReference>
<keyword evidence="2" id="KW-1185">Reference proteome</keyword>
<reference evidence="1 2" key="1">
    <citation type="submission" date="2021-06" db="EMBL/GenBank/DDBJ databases">
        <title>Caerostris darwini draft genome.</title>
        <authorList>
            <person name="Kono N."/>
            <person name="Arakawa K."/>
        </authorList>
    </citation>
    <scope>NUCLEOTIDE SEQUENCE [LARGE SCALE GENOMIC DNA]</scope>
</reference>
<name>A0AAV4WQI2_9ARAC</name>
<evidence type="ECO:0000313" key="1">
    <source>
        <dbReference type="EMBL" id="GIY83959.1"/>
    </source>
</evidence>
<dbReference type="Proteomes" id="UP001054837">
    <property type="component" value="Unassembled WGS sequence"/>
</dbReference>